<dbReference type="InterPro" id="IPR020449">
    <property type="entry name" value="Tscrpt_reg_AraC-type_HTH"/>
</dbReference>
<dbReference type="AlphaFoldDB" id="A0A0C2W8E3"/>
<dbReference type="RefSeq" id="WP_042953444.1">
    <property type="nucleotide sequence ID" value="NZ_JBNQFZ010000017.1"/>
</dbReference>
<dbReference type="PROSITE" id="PS01124">
    <property type="entry name" value="HTH_ARAC_FAMILY_2"/>
    <property type="match status" value="1"/>
</dbReference>
<dbReference type="PANTHER" id="PTHR46796:SF6">
    <property type="entry name" value="ARAC SUBFAMILY"/>
    <property type="match status" value="1"/>
</dbReference>
<accession>A0A0C2W8E3</accession>
<dbReference type="GO" id="GO:0043565">
    <property type="term" value="F:sequence-specific DNA binding"/>
    <property type="evidence" value="ECO:0007669"/>
    <property type="project" value="InterPro"/>
</dbReference>
<dbReference type="InterPro" id="IPR009057">
    <property type="entry name" value="Homeodomain-like_sf"/>
</dbReference>
<dbReference type="InterPro" id="IPR035418">
    <property type="entry name" value="AraC-bd_2"/>
</dbReference>
<proteinExistence type="predicted"/>
<evidence type="ECO:0000313" key="4">
    <source>
        <dbReference type="EMBL" id="KAB2585686.1"/>
    </source>
</evidence>
<organism evidence="4 5">
    <name type="scientific">Rhodococcus erythropolis</name>
    <name type="common">Arthrobacter picolinophilus</name>
    <dbReference type="NCBI Taxonomy" id="1833"/>
    <lineage>
        <taxon>Bacteria</taxon>
        <taxon>Bacillati</taxon>
        <taxon>Actinomycetota</taxon>
        <taxon>Actinomycetes</taxon>
        <taxon>Mycobacteriales</taxon>
        <taxon>Nocardiaceae</taxon>
        <taxon>Rhodococcus</taxon>
        <taxon>Rhodococcus erythropolis group</taxon>
    </lineage>
</organism>
<comment type="caution">
    <text evidence="4">The sequence shown here is derived from an EMBL/GenBank/DDBJ whole genome shotgun (WGS) entry which is preliminary data.</text>
</comment>
<sequence>MLARSGFSLPTRTTLTGDWADLLREHFVALDVSDIEDGDGFSGAVHSAQLAHVRVSAVQSMEQRIVRSSSLIKSDSADYLQIGMIRRGSAVVRQDDRECVLRRGDYVLYDTTRPFDWQIEGHAHDGIWGLEVFTWPRSYLSLSDAEVTSLTAIAFDGHAGLSGLLGRFLHDLASVRMTSDASGDEEEVVNEIGSLVKSVLHATARPIVSRRTGLYESALSAIDARIADPALSPVDIAGSVKVSIRQLHRAFAEHGTTVSRSIRSRRLDGCRREIVQRHGVERSLTQISHRWGFTDLAAFSRAFKAEFGISPRQYRSQAVAPTSTAR</sequence>
<dbReference type="Pfam" id="PF12833">
    <property type="entry name" value="HTH_18"/>
    <property type="match status" value="1"/>
</dbReference>
<dbReference type="Pfam" id="PF14525">
    <property type="entry name" value="AraC_binding_2"/>
    <property type="match status" value="1"/>
</dbReference>
<dbReference type="PRINTS" id="PR00032">
    <property type="entry name" value="HTHARAC"/>
</dbReference>
<reference evidence="4 5" key="1">
    <citation type="journal article" date="2017" name="Poromechanics V (2013)">
        <title>Genomic Characterization of the Arsenic-Tolerant Actinobacterium, &lt;i&gt;Rhodococcus erythropolis&lt;/i&gt; S43.</title>
        <authorList>
            <person name="Retamal-Morales G."/>
            <person name="Mehnert M."/>
            <person name="Schwabe R."/>
            <person name="Tischler D."/>
            <person name="Schloemann M."/>
            <person name="Levican G.J."/>
        </authorList>
    </citation>
    <scope>NUCLEOTIDE SEQUENCE [LARGE SCALE GENOMIC DNA]</scope>
    <source>
        <strain evidence="4 5">S43</strain>
    </source>
</reference>
<dbReference type="InterPro" id="IPR018060">
    <property type="entry name" value="HTH_AraC"/>
</dbReference>
<evidence type="ECO:0000256" key="1">
    <source>
        <dbReference type="ARBA" id="ARBA00023015"/>
    </source>
</evidence>
<dbReference type="GO" id="GO:0003700">
    <property type="term" value="F:DNA-binding transcription factor activity"/>
    <property type="evidence" value="ECO:0007669"/>
    <property type="project" value="InterPro"/>
</dbReference>
<dbReference type="Proteomes" id="UP000325576">
    <property type="component" value="Unassembled WGS sequence"/>
</dbReference>
<dbReference type="Gene3D" id="1.10.10.60">
    <property type="entry name" value="Homeodomain-like"/>
    <property type="match status" value="1"/>
</dbReference>
<evidence type="ECO:0000256" key="2">
    <source>
        <dbReference type="ARBA" id="ARBA00023125"/>
    </source>
</evidence>
<keyword evidence="3" id="KW-0804">Transcription</keyword>
<gene>
    <name evidence="4" type="ORF">BS297_09135</name>
</gene>
<evidence type="ECO:0000313" key="5">
    <source>
        <dbReference type="Proteomes" id="UP000325576"/>
    </source>
</evidence>
<keyword evidence="2" id="KW-0238">DNA-binding</keyword>
<dbReference type="EMBL" id="MRBO01000296">
    <property type="protein sequence ID" value="KAB2585686.1"/>
    <property type="molecule type" value="Genomic_DNA"/>
</dbReference>
<name>A0A0C2W8E3_RHOER</name>
<dbReference type="SMART" id="SM00342">
    <property type="entry name" value="HTH_ARAC"/>
    <property type="match status" value="1"/>
</dbReference>
<protein>
    <submittedName>
        <fullName evidence="4">AraC family transcriptional regulator</fullName>
    </submittedName>
</protein>
<dbReference type="SUPFAM" id="SSF46689">
    <property type="entry name" value="Homeodomain-like"/>
    <property type="match status" value="1"/>
</dbReference>
<keyword evidence="1" id="KW-0805">Transcription regulation</keyword>
<dbReference type="PANTHER" id="PTHR46796">
    <property type="entry name" value="HTH-TYPE TRANSCRIPTIONAL ACTIVATOR RHAS-RELATED"/>
    <property type="match status" value="1"/>
</dbReference>
<dbReference type="InterPro" id="IPR050204">
    <property type="entry name" value="AraC_XylS_family_regulators"/>
</dbReference>
<evidence type="ECO:0000256" key="3">
    <source>
        <dbReference type="ARBA" id="ARBA00023163"/>
    </source>
</evidence>